<evidence type="ECO:0000313" key="9">
    <source>
        <dbReference type="EMBL" id="KIX10908.1"/>
    </source>
</evidence>
<dbReference type="InterPro" id="IPR036291">
    <property type="entry name" value="NAD(P)-bd_dom_sf"/>
</dbReference>
<dbReference type="NCBIfam" id="NF007039">
    <property type="entry name" value="PRK09496.3-2"/>
    <property type="match status" value="1"/>
</dbReference>
<dbReference type="FunCoup" id="A0A0D2HJS5">
    <property type="interactions" value="120"/>
</dbReference>
<dbReference type="GO" id="GO:0005886">
    <property type="term" value="C:plasma membrane"/>
    <property type="evidence" value="ECO:0007669"/>
    <property type="project" value="InterPro"/>
</dbReference>
<comment type="caution">
    <text evidence="9">The sequence shown here is derived from an EMBL/GenBank/DDBJ whole genome shotgun (WGS) entry which is preliminary data.</text>
</comment>
<evidence type="ECO:0000313" key="10">
    <source>
        <dbReference type="Proteomes" id="UP000032233"/>
    </source>
</evidence>
<organism evidence="9 10">
    <name type="scientific">Dethiosulfatarculus sandiegensis</name>
    <dbReference type="NCBI Taxonomy" id="1429043"/>
    <lineage>
        <taxon>Bacteria</taxon>
        <taxon>Pseudomonadati</taxon>
        <taxon>Thermodesulfobacteriota</taxon>
        <taxon>Desulfarculia</taxon>
        <taxon>Desulfarculales</taxon>
        <taxon>Desulfarculaceae</taxon>
        <taxon>Dethiosulfatarculus</taxon>
    </lineage>
</organism>
<dbReference type="PROSITE" id="PS51202">
    <property type="entry name" value="RCK_C"/>
    <property type="match status" value="2"/>
</dbReference>
<dbReference type="Pfam" id="PF02080">
    <property type="entry name" value="TrkA_C"/>
    <property type="match status" value="2"/>
</dbReference>
<reference evidence="9 10" key="1">
    <citation type="submission" date="2013-11" db="EMBL/GenBank/DDBJ databases">
        <title>Metagenomic analysis of a methanogenic consortium involved in long chain n-alkane degradation.</title>
        <authorList>
            <person name="Davidova I.A."/>
            <person name="Callaghan A.V."/>
            <person name="Wawrik B."/>
            <person name="Pruitt S."/>
            <person name="Marks C."/>
            <person name="Duncan K.E."/>
            <person name="Suflita J.M."/>
        </authorList>
    </citation>
    <scope>NUCLEOTIDE SEQUENCE [LARGE SCALE GENOMIC DNA]</scope>
    <source>
        <strain evidence="9 10">SPR</strain>
    </source>
</reference>
<evidence type="ECO:0000256" key="4">
    <source>
        <dbReference type="ARBA" id="ARBA00022958"/>
    </source>
</evidence>
<proteinExistence type="predicted"/>
<dbReference type="NCBIfam" id="NF007031">
    <property type="entry name" value="PRK09496.1-2"/>
    <property type="match status" value="1"/>
</dbReference>
<dbReference type="EMBL" id="AZAC01000078">
    <property type="protein sequence ID" value="KIX10908.1"/>
    <property type="molecule type" value="Genomic_DNA"/>
</dbReference>
<dbReference type="OrthoDB" id="9775180at2"/>
<dbReference type="InterPro" id="IPR050721">
    <property type="entry name" value="Trk_Ktr_HKT_K-transport"/>
</dbReference>
<dbReference type="RefSeq" id="WP_044352727.1">
    <property type="nucleotide sequence ID" value="NZ_AZAC01000078.1"/>
</dbReference>
<dbReference type="AlphaFoldDB" id="A0A0D2HJS5"/>
<evidence type="ECO:0000256" key="3">
    <source>
        <dbReference type="ARBA" id="ARBA00022538"/>
    </source>
</evidence>
<dbReference type="PRINTS" id="PR00335">
    <property type="entry name" value="KUPTAKETRKA"/>
</dbReference>
<dbReference type="PATRIC" id="fig|1429043.3.peg.5767"/>
<dbReference type="SUPFAM" id="SSF51735">
    <property type="entry name" value="NAD(P)-binding Rossmann-fold domains"/>
    <property type="match status" value="2"/>
</dbReference>
<name>A0A0D2HJS5_9BACT</name>
<protein>
    <recommendedName>
        <fullName evidence="1">Trk system potassium uptake protein TrkA</fullName>
    </recommendedName>
</protein>
<dbReference type="Gene3D" id="3.40.50.720">
    <property type="entry name" value="NAD(P)-binding Rossmann-like Domain"/>
    <property type="match status" value="2"/>
</dbReference>
<dbReference type="InterPro" id="IPR006037">
    <property type="entry name" value="RCK_C"/>
</dbReference>
<gene>
    <name evidence="9" type="ORF">X474_27205</name>
</gene>
<evidence type="ECO:0000259" key="8">
    <source>
        <dbReference type="PROSITE" id="PS51202"/>
    </source>
</evidence>
<sequence>MKVLVLGAGEVGYHTALRLSREGQNVVLVDRSSQALRKVNDSMDVQTLMGEASSPRILRESGIDQVDLVVAVTDSDEVNLQACRFARLLAPAATRVARIRNVDYLEFIEDEGQATLDVDVVINPEREVANQIIEFLAIPAASSVTDFADGQVKLLGLRLPATSPLVGKDMSQVRPSGGLPFLVVAIERAGQVIIPRGEDYLRVNDLAYVVVSENAIADVVAHFGLSNEPVRNLVVVGGGAIGSAVAQEARKRGIKSRIIEKDQQRCEVLVDSLKDVLVLNGDGTDLTLLEEENVGAADVFAAMTQDEESNVLMALLGKKLGAKRTIARVAHLGYVPMVSTLGLELVVSPRFAAVSAILRYLRKGKVLNVASLRDEGAEVIEVEAMPTSGVVGKPLADVKMPSGALVAAVIRGAEVMIPSGNTVVEPGDHLLIFLLRQVLGKVEKLLTVSLEFF</sequence>
<evidence type="ECO:0000256" key="1">
    <source>
        <dbReference type="ARBA" id="ARBA00017378"/>
    </source>
</evidence>
<evidence type="ECO:0000259" key="7">
    <source>
        <dbReference type="PROSITE" id="PS51201"/>
    </source>
</evidence>
<dbReference type="GO" id="GO:0015079">
    <property type="term" value="F:potassium ion transmembrane transporter activity"/>
    <property type="evidence" value="ECO:0007669"/>
    <property type="project" value="InterPro"/>
</dbReference>
<keyword evidence="6" id="KW-0406">Ion transport</keyword>
<evidence type="ECO:0000256" key="6">
    <source>
        <dbReference type="ARBA" id="ARBA00023065"/>
    </source>
</evidence>
<evidence type="ECO:0000256" key="5">
    <source>
        <dbReference type="ARBA" id="ARBA00023027"/>
    </source>
</evidence>
<keyword evidence="10" id="KW-1185">Reference proteome</keyword>
<dbReference type="SUPFAM" id="SSF116726">
    <property type="entry name" value="TrkA C-terminal domain-like"/>
    <property type="match status" value="2"/>
</dbReference>
<feature type="domain" description="RCK C-terminal" evidence="8">
    <location>
        <begin position="367"/>
        <end position="448"/>
    </location>
</feature>
<dbReference type="Proteomes" id="UP000032233">
    <property type="component" value="Unassembled WGS sequence"/>
</dbReference>
<feature type="domain" description="RCK N-terminal" evidence="7">
    <location>
        <begin position="230"/>
        <end position="354"/>
    </location>
</feature>
<dbReference type="NCBIfam" id="NF007032">
    <property type="entry name" value="PRK09496.1-4"/>
    <property type="match status" value="1"/>
</dbReference>
<keyword evidence="5" id="KW-0520">NAD</keyword>
<dbReference type="NCBIfam" id="NF007041">
    <property type="entry name" value="PRK09496.3-4"/>
    <property type="match status" value="1"/>
</dbReference>
<dbReference type="InParanoid" id="A0A0D2HJS5"/>
<dbReference type="InterPro" id="IPR006036">
    <property type="entry name" value="K_uptake_TrkA"/>
</dbReference>
<dbReference type="PANTHER" id="PTHR43833">
    <property type="entry name" value="POTASSIUM CHANNEL PROTEIN 2-RELATED-RELATED"/>
    <property type="match status" value="1"/>
</dbReference>
<dbReference type="PANTHER" id="PTHR43833:SF5">
    <property type="entry name" value="TRK SYSTEM POTASSIUM UPTAKE PROTEIN TRKA"/>
    <property type="match status" value="1"/>
</dbReference>
<feature type="domain" description="RCK N-terminal" evidence="7">
    <location>
        <begin position="1"/>
        <end position="122"/>
    </location>
</feature>
<evidence type="ECO:0000256" key="2">
    <source>
        <dbReference type="ARBA" id="ARBA00022448"/>
    </source>
</evidence>
<dbReference type="InterPro" id="IPR003148">
    <property type="entry name" value="RCK_N"/>
</dbReference>
<dbReference type="Gene3D" id="3.30.70.1450">
    <property type="entry name" value="Regulator of K+ conductance, C-terminal domain"/>
    <property type="match status" value="2"/>
</dbReference>
<keyword evidence="2" id="KW-0813">Transport</keyword>
<dbReference type="InterPro" id="IPR036721">
    <property type="entry name" value="RCK_C_sf"/>
</dbReference>
<feature type="domain" description="RCK C-terminal" evidence="8">
    <location>
        <begin position="142"/>
        <end position="226"/>
    </location>
</feature>
<keyword evidence="3" id="KW-0633">Potassium transport</keyword>
<dbReference type="PROSITE" id="PS51201">
    <property type="entry name" value="RCK_N"/>
    <property type="match status" value="2"/>
</dbReference>
<keyword evidence="4" id="KW-0630">Potassium</keyword>
<accession>A0A0D2HJS5</accession>
<dbReference type="Pfam" id="PF02254">
    <property type="entry name" value="TrkA_N"/>
    <property type="match status" value="2"/>
</dbReference>
<dbReference type="STRING" id="1429043.X474_27205"/>